<organism evidence="2">
    <name type="scientific">Medioppia subpectinata</name>
    <dbReference type="NCBI Taxonomy" id="1979941"/>
    <lineage>
        <taxon>Eukaryota</taxon>
        <taxon>Metazoa</taxon>
        <taxon>Ecdysozoa</taxon>
        <taxon>Arthropoda</taxon>
        <taxon>Chelicerata</taxon>
        <taxon>Arachnida</taxon>
        <taxon>Acari</taxon>
        <taxon>Acariformes</taxon>
        <taxon>Sarcoptiformes</taxon>
        <taxon>Oribatida</taxon>
        <taxon>Brachypylina</taxon>
        <taxon>Oppioidea</taxon>
        <taxon>Oppiidae</taxon>
        <taxon>Medioppia</taxon>
    </lineage>
</organism>
<reference evidence="2" key="1">
    <citation type="submission" date="2020-11" db="EMBL/GenBank/DDBJ databases">
        <authorList>
            <person name="Tran Van P."/>
        </authorList>
    </citation>
    <scope>NUCLEOTIDE SEQUENCE</scope>
</reference>
<dbReference type="OrthoDB" id="6021951at2759"/>
<gene>
    <name evidence="2" type="ORF">OSB1V03_LOCUS4356</name>
</gene>
<dbReference type="SUPFAM" id="SSF48366">
    <property type="entry name" value="Ras GEF"/>
    <property type="match status" value="1"/>
</dbReference>
<keyword evidence="3" id="KW-1185">Reference proteome</keyword>
<evidence type="ECO:0000313" key="2">
    <source>
        <dbReference type="EMBL" id="CAD7623909.1"/>
    </source>
</evidence>
<dbReference type="Proteomes" id="UP000759131">
    <property type="component" value="Unassembled WGS sequence"/>
</dbReference>
<dbReference type="GO" id="GO:0005085">
    <property type="term" value="F:guanyl-nucleotide exchange factor activity"/>
    <property type="evidence" value="ECO:0007669"/>
    <property type="project" value="InterPro"/>
</dbReference>
<dbReference type="InterPro" id="IPR036964">
    <property type="entry name" value="RASGEF_cat_dom_sf"/>
</dbReference>
<evidence type="ECO:0000313" key="3">
    <source>
        <dbReference type="Proteomes" id="UP000759131"/>
    </source>
</evidence>
<dbReference type="EMBL" id="CAJPIZ010001966">
    <property type="protein sequence ID" value="CAG2104339.1"/>
    <property type="molecule type" value="Genomic_DNA"/>
</dbReference>
<dbReference type="InterPro" id="IPR023578">
    <property type="entry name" value="Ras_GEF_dom_sf"/>
</dbReference>
<dbReference type="GO" id="GO:0007264">
    <property type="term" value="P:small GTPase-mediated signal transduction"/>
    <property type="evidence" value="ECO:0007669"/>
    <property type="project" value="InterPro"/>
</dbReference>
<feature type="region of interest" description="Disordered" evidence="1">
    <location>
        <begin position="107"/>
        <end position="161"/>
    </location>
</feature>
<evidence type="ECO:0000256" key="1">
    <source>
        <dbReference type="SAM" id="MobiDB-lite"/>
    </source>
</evidence>
<dbReference type="EMBL" id="OC856541">
    <property type="protein sequence ID" value="CAD7623909.1"/>
    <property type="molecule type" value="Genomic_DNA"/>
</dbReference>
<sequence length="596" mass="68988">MPSKKIIITEFDAYTERIEFGDKYIVNKEPVLRKGHWSGGLASLLAFTHLKDKKEKTNVSKHQERSYDKMKLSLSHENSALNKSLSSESIRIPNKTLFIDNRVDSPRKMSASGSIDTFSDDHKSDIGSELSSVDTHSLDDSSSMSSYESDSLSDSNERQNNSETVRVVQRFGNGFQDTCLFPLALTLDFTDLTKGKTTWETINTKADLALNKWCSLYSRKVNRVLSIATDYVCPDPSLQNKFLLQSKRIQKPLKRWNSYEDLYALNRPTQCTDNALNPLVFTEDTLFARHEFNEFESQVTTNGKKRKASETSVDSLDKTTYETIVLQPISNPQFVKRVNSLVQKRRFEAKRLLANIRANSPQSLALYITEIDKQYYLRLKDSQLYHCMAGECRVNQVACILRKLRNWQSLVTIIRALQSPKIYFMEEAWMTTRNQFPIHFNDYLKLCRLVRLNQTCIIGSTFGPSIPTLASLVSRISIHCIATWDLLEHKRRWTEQPSIAGWVDSELIGQLVESQKLRQRQEERYMLSLDDSQNTLLPFNDPIRLIHYTSLPINWRQQDIKYITQTHLKPIVKCFQSSFEKEIHFIRQYNIPNAQN</sequence>
<proteinExistence type="predicted"/>
<dbReference type="Gene3D" id="1.10.840.10">
    <property type="entry name" value="Ras guanine-nucleotide exchange factors catalytic domain"/>
    <property type="match status" value="1"/>
</dbReference>
<feature type="compositionally biased region" description="Low complexity" evidence="1">
    <location>
        <begin position="140"/>
        <end position="154"/>
    </location>
</feature>
<protein>
    <submittedName>
        <fullName evidence="2">Uncharacterized protein</fullName>
    </submittedName>
</protein>
<name>A0A7R9KL18_9ACAR</name>
<accession>A0A7R9KL18</accession>
<dbReference type="AlphaFoldDB" id="A0A7R9KL18"/>